<feature type="compositionally biased region" description="Basic and acidic residues" evidence="1">
    <location>
        <begin position="1"/>
        <end position="32"/>
    </location>
</feature>
<feature type="transmembrane region" description="Helical" evidence="2">
    <location>
        <begin position="43"/>
        <end position="64"/>
    </location>
</feature>
<evidence type="ECO:0000313" key="4">
    <source>
        <dbReference type="Proteomes" id="UP000527315"/>
    </source>
</evidence>
<dbReference type="EMBL" id="DUFJ01000098">
    <property type="protein sequence ID" value="HIH33475.1"/>
    <property type="molecule type" value="Genomic_DNA"/>
</dbReference>
<protein>
    <recommendedName>
        <fullName evidence="5">Thioredoxin domain-containing protein</fullName>
    </recommendedName>
</protein>
<evidence type="ECO:0000313" key="3">
    <source>
        <dbReference type="EMBL" id="HIH33475.1"/>
    </source>
</evidence>
<proteinExistence type="predicted"/>
<name>A0A7J4KYE5_9ARCH</name>
<evidence type="ECO:0000256" key="2">
    <source>
        <dbReference type="SAM" id="Phobius"/>
    </source>
</evidence>
<feature type="region of interest" description="Disordered" evidence="1">
    <location>
        <begin position="1"/>
        <end position="34"/>
    </location>
</feature>
<evidence type="ECO:0008006" key="5">
    <source>
        <dbReference type="Google" id="ProtNLM"/>
    </source>
</evidence>
<keyword evidence="2" id="KW-0812">Transmembrane</keyword>
<comment type="caution">
    <text evidence="3">The sequence shown here is derived from an EMBL/GenBank/DDBJ whole genome shotgun (WGS) entry which is preliminary data.</text>
</comment>
<accession>A0A7J4KYE5</accession>
<gene>
    <name evidence="3" type="ORF">HA227_04450</name>
</gene>
<keyword evidence="2" id="KW-1133">Transmembrane helix</keyword>
<keyword evidence="2" id="KW-0472">Membrane</keyword>
<organism evidence="3 4">
    <name type="scientific">Candidatus Iainarchaeum sp</name>
    <dbReference type="NCBI Taxonomy" id="3101447"/>
    <lineage>
        <taxon>Archaea</taxon>
        <taxon>Candidatus Iainarchaeota</taxon>
        <taxon>Candidatus Iainarchaeia</taxon>
        <taxon>Candidatus Iainarchaeales</taxon>
        <taxon>Candidatus Iainarchaeaceae</taxon>
        <taxon>Candidatus Iainarchaeum</taxon>
    </lineage>
</organism>
<dbReference type="Proteomes" id="UP000527315">
    <property type="component" value="Unassembled WGS sequence"/>
</dbReference>
<dbReference type="AlphaFoldDB" id="A0A7J4KYE5"/>
<dbReference type="Gene3D" id="3.40.30.10">
    <property type="entry name" value="Glutaredoxin"/>
    <property type="match status" value="1"/>
</dbReference>
<dbReference type="SUPFAM" id="SSF52833">
    <property type="entry name" value="Thioredoxin-like"/>
    <property type="match status" value="1"/>
</dbReference>
<evidence type="ECO:0000256" key="1">
    <source>
        <dbReference type="SAM" id="MobiDB-lite"/>
    </source>
</evidence>
<sequence length="381" mass="41267">MAEHKEHEHSHAEHEHHEHSHAEHEHSHGSEHHAKKGLNALRAWQIAAGIFAIALIATAGFAIMQAQGPDGTQTSTSTLSNSQKTSLSSKAITYLQSNFFDAQGITVSLKSSEQVNNELLLLNLELSKDGQTQALPCYITTDGKKLIVGDTLLLEEKPATTPETPGQQLQKSDRPVVELFIMSHCPYGTQVEKGILPVVNLLGDKIDFSVKFVYYAMHGQTELQEQTRQYCIQKEQPEKFLPYLSCFLADGNSERCIAENSIDTAGLNACTAQADSEFNITANFQNQSTWLKDNAGAPKYPLFDVSKEDNEKYGVGGSPTLVINGVQAASDRDSASLLKTICSGFNTEPSECSTQLSGATPSIGFGYSEAEAAASDAICGT</sequence>
<dbReference type="InterPro" id="IPR036249">
    <property type="entry name" value="Thioredoxin-like_sf"/>
</dbReference>
<reference evidence="4" key="1">
    <citation type="journal article" date="2020" name="bioRxiv">
        <title>A rank-normalized archaeal taxonomy based on genome phylogeny resolves widespread incomplete and uneven classifications.</title>
        <authorList>
            <person name="Rinke C."/>
            <person name="Chuvochina M."/>
            <person name="Mussig A.J."/>
            <person name="Chaumeil P.-A."/>
            <person name="Waite D.W."/>
            <person name="Whitman W.B."/>
            <person name="Parks D.H."/>
            <person name="Hugenholtz P."/>
        </authorList>
    </citation>
    <scope>NUCLEOTIDE SEQUENCE [LARGE SCALE GENOMIC DNA]</scope>
</reference>